<name>A0A069SGT6_PHOVU</name>
<feature type="domain" description="ABC transporter" evidence="3">
    <location>
        <begin position="245"/>
        <end position="474"/>
    </location>
</feature>
<evidence type="ECO:0000313" key="5">
    <source>
        <dbReference type="Proteomes" id="UP000027661"/>
    </source>
</evidence>
<evidence type="ECO:0000256" key="1">
    <source>
        <dbReference type="ARBA" id="ARBA00022741"/>
    </source>
</evidence>
<dbReference type="Pfam" id="PF00005">
    <property type="entry name" value="ABC_tran"/>
    <property type="match status" value="2"/>
</dbReference>
<feature type="domain" description="ABC transporter" evidence="3">
    <location>
        <begin position="5"/>
        <end position="232"/>
    </location>
</feature>
<dbReference type="EC" id="3.6.3.41" evidence="4"/>
<comment type="caution">
    <text evidence="4">The sequence shown here is derived from an EMBL/GenBank/DDBJ whole genome shotgun (WGS) entry which is preliminary data.</text>
</comment>
<evidence type="ECO:0000313" key="4">
    <source>
        <dbReference type="EMBL" id="KDS47786.1"/>
    </source>
</evidence>
<dbReference type="EMBL" id="JNHM01000094">
    <property type="protein sequence ID" value="KDS47786.1"/>
    <property type="molecule type" value="Genomic_DNA"/>
</dbReference>
<keyword evidence="1" id="KW-0547">Nucleotide-binding</keyword>
<keyword evidence="4" id="KW-0378">Hydrolase</keyword>
<accession>A0A069SGT6</accession>
<dbReference type="PANTHER" id="PTHR43038">
    <property type="entry name" value="ATP-BINDING CASSETTE, SUB-FAMILY H, MEMBER 1"/>
    <property type="match status" value="1"/>
</dbReference>
<dbReference type="AlphaFoldDB" id="A0A069SGT6"/>
<dbReference type="Gene3D" id="3.40.50.300">
    <property type="entry name" value="P-loop containing nucleotide triphosphate hydrolases"/>
    <property type="match status" value="2"/>
</dbReference>
<dbReference type="RefSeq" id="WP_032953319.1">
    <property type="nucleotide sequence ID" value="NZ_JNHM01000094.1"/>
</dbReference>
<dbReference type="InterPro" id="IPR017871">
    <property type="entry name" value="ABC_transporter-like_CS"/>
</dbReference>
<sequence>MDYIVSVKGVSKSYGEVQALKDVCFEVKPEEIFGLIGPDGAGKTTLFRILTTLVLADEGKAEVCGQDVVKNYKEIRRQAGYMPGRFSLYQDLSVEENLTFFATLFNTTIRENYALVKDIYQQIEPFKHRRAGKLSGGMKQKLALSCALIHRPSILFLDEPTTGVDPVSRKEFWDMLLKLKQEGLTIIAATPYLNEMKCCDRIAFIREGKIQGIDTPDRILQQFSSILSPEGLSFNEPQVTGRYAIEVEGLTKQFGNFTAVDHISFKVRQGEIFGFLGANGAGKTTAMRMLCGLSQPTGGKGTVAGFDIATQYEQVKKKIGYMSQKFSLYEDLKVWENIRLYAGIYGMSDKEIAEKTDKVLEQLGLLNEKNTLVRSLPLGWKQKLAFSVAIFHEPKIVFLDEPTGGVDPATRRQFWELIYQAAERGITVFVTTHYMDEAEYCNRISMMVDGKIEALDTPQRLKERFHAQDMDEVFRQLARKAVRS</sequence>
<evidence type="ECO:0000256" key="2">
    <source>
        <dbReference type="ARBA" id="ARBA00022840"/>
    </source>
</evidence>
<protein>
    <submittedName>
        <fullName evidence="4">Heme ABC exporter, ATP-binding protein CcmA</fullName>
        <ecNumber evidence="4">3.6.3.41</ecNumber>
    </submittedName>
</protein>
<evidence type="ECO:0000259" key="3">
    <source>
        <dbReference type="PROSITE" id="PS50893"/>
    </source>
</evidence>
<keyword evidence="2 4" id="KW-0067">ATP-binding</keyword>
<organism evidence="4 5">
    <name type="scientific">Phocaeicola vulgatus str. 3975 RP4</name>
    <dbReference type="NCBI Taxonomy" id="1339352"/>
    <lineage>
        <taxon>Bacteria</taxon>
        <taxon>Pseudomonadati</taxon>
        <taxon>Bacteroidota</taxon>
        <taxon>Bacteroidia</taxon>
        <taxon>Bacteroidales</taxon>
        <taxon>Bacteroidaceae</taxon>
        <taxon>Phocaeicola</taxon>
    </lineage>
</organism>
<dbReference type="Proteomes" id="UP000027661">
    <property type="component" value="Unassembled WGS sequence"/>
</dbReference>
<proteinExistence type="predicted"/>
<dbReference type="SUPFAM" id="SSF52540">
    <property type="entry name" value="P-loop containing nucleoside triphosphate hydrolases"/>
    <property type="match status" value="2"/>
</dbReference>
<dbReference type="GO" id="GO:0005524">
    <property type="term" value="F:ATP binding"/>
    <property type="evidence" value="ECO:0007669"/>
    <property type="project" value="UniProtKB-KW"/>
</dbReference>
<dbReference type="PROSITE" id="PS00211">
    <property type="entry name" value="ABC_TRANSPORTER_1"/>
    <property type="match status" value="1"/>
</dbReference>
<reference evidence="4 5" key="1">
    <citation type="submission" date="2014-04" db="EMBL/GenBank/DDBJ databases">
        <authorList>
            <person name="Sears C."/>
            <person name="Carroll K."/>
            <person name="Sack B.R."/>
            <person name="Qadri F."/>
            <person name="Myers L.L."/>
            <person name="Chung G.-T."/>
            <person name="Escheverria P."/>
            <person name="Fraser C.M."/>
            <person name="Sadzewicz L."/>
            <person name="Shefchek K.A."/>
            <person name="Tallon L."/>
            <person name="Das S.P."/>
            <person name="Daugherty S."/>
            <person name="Mongodin E.F."/>
        </authorList>
    </citation>
    <scope>NUCLEOTIDE SEQUENCE [LARGE SCALE GENOMIC DNA]</scope>
    <source>
        <strain evidence="4 5">3975 RP4</strain>
    </source>
</reference>
<dbReference type="SMART" id="SM00382">
    <property type="entry name" value="AAA"/>
    <property type="match status" value="2"/>
</dbReference>
<gene>
    <name evidence="4" type="ORF">M099_3466</name>
</gene>
<dbReference type="PANTHER" id="PTHR43038:SF3">
    <property type="entry name" value="ABC TRANSPORTER G FAMILY MEMBER 20 ISOFORM X1"/>
    <property type="match status" value="1"/>
</dbReference>
<dbReference type="InterPro" id="IPR027417">
    <property type="entry name" value="P-loop_NTPase"/>
</dbReference>
<dbReference type="InterPro" id="IPR003439">
    <property type="entry name" value="ABC_transporter-like_ATP-bd"/>
</dbReference>
<dbReference type="CDD" id="cd03230">
    <property type="entry name" value="ABC_DR_subfamily_A"/>
    <property type="match status" value="1"/>
</dbReference>
<dbReference type="InterPro" id="IPR003593">
    <property type="entry name" value="AAA+_ATPase"/>
</dbReference>
<dbReference type="GO" id="GO:0016887">
    <property type="term" value="F:ATP hydrolysis activity"/>
    <property type="evidence" value="ECO:0007669"/>
    <property type="project" value="InterPro"/>
</dbReference>
<dbReference type="PATRIC" id="fig|1339352.3.peg.3287"/>
<dbReference type="PROSITE" id="PS50893">
    <property type="entry name" value="ABC_TRANSPORTER_2"/>
    <property type="match status" value="2"/>
</dbReference>